<dbReference type="EMBL" id="QBIY01011545">
    <property type="protein sequence ID" value="RXN30846.1"/>
    <property type="molecule type" value="Genomic_DNA"/>
</dbReference>
<dbReference type="Proteomes" id="UP000290572">
    <property type="component" value="Unassembled WGS sequence"/>
</dbReference>
<feature type="region of interest" description="Disordered" evidence="1">
    <location>
        <begin position="20"/>
        <end position="67"/>
    </location>
</feature>
<evidence type="ECO:0000256" key="1">
    <source>
        <dbReference type="SAM" id="MobiDB-lite"/>
    </source>
</evidence>
<keyword evidence="3" id="KW-1185">Reference proteome</keyword>
<gene>
    <name evidence="2" type="ORF">ROHU_017516</name>
</gene>
<organism evidence="2 3">
    <name type="scientific">Labeo rohita</name>
    <name type="common">Indian major carp</name>
    <name type="synonym">Cyprinus rohita</name>
    <dbReference type="NCBI Taxonomy" id="84645"/>
    <lineage>
        <taxon>Eukaryota</taxon>
        <taxon>Metazoa</taxon>
        <taxon>Chordata</taxon>
        <taxon>Craniata</taxon>
        <taxon>Vertebrata</taxon>
        <taxon>Euteleostomi</taxon>
        <taxon>Actinopterygii</taxon>
        <taxon>Neopterygii</taxon>
        <taxon>Teleostei</taxon>
        <taxon>Ostariophysi</taxon>
        <taxon>Cypriniformes</taxon>
        <taxon>Cyprinidae</taxon>
        <taxon>Labeoninae</taxon>
        <taxon>Labeonini</taxon>
        <taxon>Labeo</taxon>
    </lineage>
</organism>
<protein>
    <submittedName>
        <fullName evidence="2">Uncharacterized protein</fullName>
    </submittedName>
</protein>
<evidence type="ECO:0000313" key="3">
    <source>
        <dbReference type="Proteomes" id="UP000290572"/>
    </source>
</evidence>
<sequence>MCTTAPSQPCLELSARWIEFPQVGTRTPHPNWKKGAEGELSQPVSQTDPMESARSRLSEGQDEETEL</sequence>
<proteinExistence type="predicted"/>
<evidence type="ECO:0000313" key="2">
    <source>
        <dbReference type="EMBL" id="RXN30846.1"/>
    </source>
</evidence>
<comment type="caution">
    <text evidence="2">The sequence shown here is derived from an EMBL/GenBank/DDBJ whole genome shotgun (WGS) entry which is preliminary data.</text>
</comment>
<dbReference type="AlphaFoldDB" id="A0A498NG86"/>
<reference evidence="2 3" key="1">
    <citation type="submission" date="2018-03" db="EMBL/GenBank/DDBJ databases">
        <title>Draft genome sequence of Rohu Carp (Labeo rohita).</title>
        <authorList>
            <person name="Das P."/>
            <person name="Kushwaha B."/>
            <person name="Joshi C.G."/>
            <person name="Kumar D."/>
            <person name="Nagpure N.S."/>
            <person name="Sahoo L."/>
            <person name="Das S.P."/>
            <person name="Bit A."/>
            <person name="Patnaik S."/>
            <person name="Meher P.K."/>
            <person name="Jayasankar P."/>
            <person name="Koringa P.G."/>
            <person name="Patel N.V."/>
            <person name="Hinsu A.T."/>
            <person name="Kumar R."/>
            <person name="Pandey M."/>
            <person name="Agarwal S."/>
            <person name="Srivastava S."/>
            <person name="Singh M."/>
            <person name="Iquebal M.A."/>
            <person name="Jaiswal S."/>
            <person name="Angadi U.B."/>
            <person name="Kumar N."/>
            <person name="Raza M."/>
            <person name="Shah T.M."/>
            <person name="Rai A."/>
            <person name="Jena J.K."/>
        </authorList>
    </citation>
    <scope>NUCLEOTIDE SEQUENCE [LARGE SCALE GENOMIC DNA]</scope>
    <source>
        <strain evidence="2">DASCIFA01</strain>
        <tissue evidence="2">Testis</tissue>
    </source>
</reference>
<name>A0A498NG86_LABRO</name>
<accession>A0A498NG86</accession>